<comment type="caution">
    <text evidence="14">The sequence shown here is derived from an EMBL/GenBank/DDBJ whole genome shotgun (WGS) entry which is preliminary data.</text>
</comment>
<dbReference type="RefSeq" id="WP_201920123.1">
    <property type="nucleotide sequence ID" value="NZ_BAABAX010000003.1"/>
</dbReference>
<evidence type="ECO:0000256" key="7">
    <source>
        <dbReference type="ARBA" id="ARBA00023136"/>
    </source>
</evidence>
<protein>
    <submittedName>
        <fullName evidence="14">TonB-dependent receptor</fullName>
    </submittedName>
</protein>
<evidence type="ECO:0000256" key="8">
    <source>
        <dbReference type="ARBA" id="ARBA00023170"/>
    </source>
</evidence>
<feature type="domain" description="TonB-dependent receptor-like beta-barrel" evidence="11">
    <location>
        <begin position="373"/>
        <end position="809"/>
    </location>
</feature>
<dbReference type="Pfam" id="PF16344">
    <property type="entry name" value="FecR_C"/>
    <property type="match status" value="1"/>
</dbReference>
<evidence type="ECO:0000259" key="11">
    <source>
        <dbReference type="Pfam" id="PF00593"/>
    </source>
</evidence>
<keyword evidence="2" id="KW-0813">Transport</keyword>
<comment type="subcellular location">
    <subcellularLocation>
        <location evidence="1">Cell outer membrane</location>
        <topology evidence="1">Multi-pass membrane protein</topology>
    </subcellularLocation>
</comment>
<dbReference type="Gene3D" id="2.170.130.10">
    <property type="entry name" value="TonB-dependent receptor, plug domain"/>
    <property type="match status" value="1"/>
</dbReference>
<evidence type="ECO:0000313" key="15">
    <source>
        <dbReference type="Proteomes" id="UP000651057"/>
    </source>
</evidence>
<dbReference type="GO" id="GO:0015344">
    <property type="term" value="F:siderophore uptake transmembrane transporter activity"/>
    <property type="evidence" value="ECO:0007669"/>
    <property type="project" value="TreeGrafter"/>
</dbReference>
<evidence type="ECO:0000256" key="3">
    <source>
        <dbReference type="ARBA" id="ARBA00022452"/>
    </source>
</evidence>
<keyword evidence="5" id="KW-0732">Signal</keyword>
<keyword evidence="8 14" id="KW-0675">Receptor</keyword>
<dbReference type="PANTHER" id="PTHR30069:SF29">
    <property type="entry name" value="HEMOGLOBIN AND HEMOGLOBIN-HAPTOGLOBIN-BINDING PROTEIN 1-RELATED"/>
    <property type="match status" value="1"/>
</dbReference>
<dbReference type="PANTHER" id="PTHR30069">
    <property type="entry name" value="TONB-DEPENDENT OUTER MEMBRANE RECEPTOR"/>
    <property type="match status" value="1"/>
</dbReference>
<evidence type="ECO:0000259" key="12">
    <source>
        <dbReference type="Pfam" id="PF07715"/>
    </source>
</evidence>
<dbReference type="Pfam" id="PF00593">
    <property type="entry name" value="TonB_dep_Rec_b-barrel"/>
    <property type="match status" value="1"/>
</dbReference>
<dbReference type="InterPro" id="IPR012910">
    <property type="entry name" value="Plug_dom"/>
</dbReference>
<dbReference type="GO" id="GO:0044718">
    <property type="term" value="P:siderophore transmembrane transport"/>
    <property type="evidence" value="ECO:0007669"/>
    <property type="project" value="TreeGrafter"/>
</dbReference>
<evidence type="ECO:0000259" key="13">
    <source>
        <dbReference type="Pfam" id="PF16344"/>
    </source>
</evidence>
<keyword evidence="4" id="KW-0812">Transmembrane</keyword>
<dbReference type="Pfam" id="PF07715">
    <property type="entry name" value="Plug"/>
    <property type="match status" value="1"/>
</dbReference>
<evidence type="ECO:0000256" key="9">
    <source>
        <dbReference type="ARBA" id="ARBA00023237"/>
    </source>
</evidence>
<dbReference type="GO" id="GO:0009279">
    <property type="term" value="C:cell outer membrane"/>
    <property type="evidence" value="ECO:0007669"/>
    <property type="project" value="UniProtKB-SubCell"/>
</dbReference>
<comment type="similarity">
    <text evidence="10">Belongs to the TonB-dependent receptor family.</text>
</comment>
<keyword evidence="7 10" id="KW-0472">Membrane</keyword>
<dbReference type="InterPro" id="IPR000531">
    <property type="entry name" value="Beta-barrel_TonB"/>
</dbReference>
<dbReference type="Gene3D" id="2.40.170.20">
    <property type="entry name" value="TonB-dependent receptor, beta-barrel domain"/>
    <property type="match status" value="1"/>
</dbReference>
<evidence type="ECO:0000256" key="6">
    <source>
        <dbReference type="ARBA" id="ARBA00023077"/>
    </source>
</evidence>
<evidence type="ECO:0000256" key="1">
    <source>
        <dbReference type="ARBA" id="ARBA00004571"/>
    </source>
</evidence>
<sequence length="850" mass="98222">MIRLLFVCIFLWSISVFSQEETKVVVIENKPLSEAILTIEEIYNLKFSYIDNLIDDKQLSIALDSKLSLKELLQKLQEQTSFKFELTGSNFVTIRAYSKKDIITVCGYVLDEEDKPLKDIGIFFKAIRANTSTDQNGYFEYQKVPYNSVVLISAPGFRQQVLSSDLFLSKECTKIYLIHEQEEVLDEVYIQEYLAKGITQNKKIINIDLKNVEVLPGRTEPDILQSVQLTPGVNNPFETASGLFVRGSTPHQNLVLWNGIKTYQQGHFFGMLSAFNPYVAKEVNFSKSGISAQYGDRIAGVIDIKSENKIAERFSGGAGFNMINADAVIHTPIIKDKVSLQVSGRRSYADLLETFTYKQLADRVFQNTKINEITNLNEEENNFYYTDYNANLTVKPSQNDTFEVNTIYGKNDLDFRRGNATESFNDALITENEGYNFKWNTIYNRNLSMQTSGYYAKYVLNYQFITRNLGTIAEVESKKNSVRDFGAALNLRYNISDYQNLTGGYQFSNNDIRYAFVTNTPDYELILDQDDRFLNTHAAYAEYKYENPKNVYISAGLRFNHYTELNTSFIEPRVFIQKHLTKNWKINASGEYRSQAVSQIQESVVSDLSLENQVWTLANNDKFPIITSYQYTLGSSFRKKKWYFDIDSYYKQIDDITTLTSGFINPIDNTYHTGKSTVYGLDFFLKKRFRKYKTWVSYSYINTSNTFDNINNNESFPGNWNIEHTIKWSHFYKIDNFQFSLGWLWHTGKAFTNISGVDESGELVVLEFGKINSNNLPVYHRLDFSAIYDFKIGYNPNIKYRIGLSVLNLYDRKNLLNKEFRATNSLENQLISSDIFSLGITPNLSFRVFW</sequence>
<dbReference type="InterPro" id="IPR032508">
    <property type="entry name" value="FecR_C"/>
</dbReference>
<dbReference type="AlphaFoldDB" id="A0A937D8P2"/>
<keyword evidence="15" id="KW-1185">Reference proteome</keyword>
<evidence type="ECO:0000256" key="2">
    <source>
        <dbReference type="ARBA" id="ARBA00022448"/>
    </source>
</evidence>
<organism evidence="14 15">
    <name type="scientific">Aquimarina mytili</name>
    <dbReference type="NCBI Taxonomy" id="874423"/>
    <lineage>
        <taxon>Bacteria</taxon>
        <taxon>Pseudomonadati</taxon>
        <taxon>Bacteroidota</taxon>
        <taxon>Flavobacteriia</taxon>
        <taxon>Flavobacteriales</taxon>
        <taxon>Flavobacteriaceae</taxon>
        <taxon>Aquimarina</taxon>
    </lineage>
</organism>
<dbReference type="SUPFAM" id="SSF49464">
    <property type="entry name" value="Carboxypeptidase regulatory domain-like"/>
    <property type="match status" value="1"/>
</dbReference>
<dbReference type="EMBL" id="JAERQJ010000004">
    <property type="protein sequence ID" value="MBL0684265.1"/>
    <property type="molecule type" value="Genomic_DNA"/>
</dbReference>
<reference evidence="14" key="1">
    <citation type="submission" date="2021-01" db="EMBL/GenBank/DDBJ databases">
        <authorList>
            <person name="Zhong Y.L."/>
        </authorList>
    </citation>
    <scope>NUCLEOTIDE SEQUENCE</scope>
    <source>
        <strain evidence="14">KCTC 23302</strain>
    </source>
</reference>
<dbReference type="InterPro" id="IPR008969">
    <property type="entry name" value="CarboxyPept-like_regulatory"/>
</dbReference>
<name>A0A937D8P2_9FLAO</name>
<dbReference type="InterPro" id="IPR037066">
    <property type="entry name" value="Plug_dom_sf"/>
</dbReference>
<accession>A0A937D8P2</accession>
<dbReference type="Proteomes" id="UP000651057">
    <property type="component" value="Unassembled WGS sequence"/>
</dbReference>
<evidence type="ECO:0000256" key="5">
    <source>
        <dbReference type="ARBA" id="ARBA00022729"/>
    </source>
</evidence>
<proteinExistence type="inferred from homology"/>
<feature type="domain" description="Protein FecR C-terminal" evidence="13">
    <location>
        <begin position="26"/>
        <end position="90"/>
    </location>
</feature>
<dbReference type="Gene3D" id="3.55.50.30">
    <property type="match status" value="1"/>
</dbReference>
<dbReference type="InterPro" id="IPR039426">
    <property type="entry name" value="TonB-dep_rcpt-like"/>
</dbReference>
<keyword evidence="9" id="KW-0998">Cell outer membrane</keyword>
<gene>
    <name evidence="14" type="ORF">JJQ60_12120</name>
</gene>
<dbReference type="SUPFAM" id="SSF56935">
    <property type="entry name" value="Porins"/>
    <property type="match status" value="1"/>
</dbReference>
<evidence type="ECO:0000256" key="4">
    <source>
        <dbReference type="ARBA" id="ARBA00022692"/>
    </source>
</evidence>
<evidence type="ECO:0000256" key="10">
    <source>
        <dbReference type="RuleBase" id="RU003357"/>
    </source>
</evidence>
<dbReference type="InterPro" id="IPR036942">
    <property type="entry name" value="Beta-barrel_TonB_sf"/>
</dbReference>
<evidence type="ECO:0000313" key="14">
    <source>
        <dbReference type="EMBL" id="MBL0684265.1"/>
    </source>
</evidence>
<keyword evidence="6 10" id="KW-0798">TonB box</keyword>
<feature type="domain" description="TonB-dependent receptor plug" evidence="12">
    <location>
        <begin position="218"/>
        <end position="301"/>
    </location>
</feature>
<keyword evidence="3" id="KW-1134">Transmembrane beta strand</keyword>